<dbReference type="AlphaFoldDB" id="A0A096BFZ2"/>
<gene>
    <name evidence="1" type="ORF">Y919_10890</name>
</gene>
<evidence type="ECO:0000313" key="1">
    <source>
        <dbReference type="EMBL" id="KGG79633.1"/>
    </source>
</evidence>
<evidence type="ECO:0000313" key="2">
    <source>
        <dbReference type="Proteomes" id="UP000029622"/>
    </source>
</evidence>
<organism evidence="1 2">
    <name type="scientific">Caloranaerobacter azorensis H53214</name>
    <dbReference type="NCBI Taxonomy" id="1156417"/>
    <lineage>
        <taxon>Bacteria</taxon>
        <taxon>Bacillati</taxon>
        <taxon>Bacillota</taxon>
        <taxon>Tissierellia</taxon>
        <taxon>Tissierellales</taxon>
        <taxon>Thermohalobacteraceae</taxon>
        <taxon>Caloranaerobacter</taxon>
    </lineage>
</organism>
<accession>A0A096BFZ2</accession>
<dbReference type="Proteomes" id="UP000029622">
    <property type="component" value="Unassembled WGS sequence"/>
</dbReference>
<dbReference type="EMBL" id="AZTB01000072">
    <property type="protein sequence ID" value="KGG79633.1"/>
    <property type="molecule type" value="Genomic_DNA"/>
</dbReference>
<dbReference type="RefSeq" id="WP_035164701.1">
    <property type="nucleotide sequence ID" value="NZ_AZTB01000072.1"/>
</dbReference>
<comment type="caution">
    <text evidence="1">The sequence shown here is derived from an EMBL/GenBank/DDBJ whole genome shotgun (WGS) entry which is preliminary data.</text>
</comment>
<protein>
    <submittedName>
        <fullName evidence="1">Uncharacterized protein</fullName>
    </submittedName>
</protein>
<reference evidence="1 2" key="1">
    <citation type="submission" date="2013-12" db="EMBL/GenBank/DDBJ databases">
        <title>Draft genome sequence of Caloranaerobacter sp. H53214.</title>
        <authorList>
            <person name="Jiang L.J."/>
            <person name="Shao Z.Z."/>
            <person name="Long M.N."/>
        </authorList>
    </citation>
    <scope>NUCLEOTIDE SEQUENCE [LARGE SCALE GENOMIC DNA]</scope>
    <source>
        <strain evidence="1 2">H53214</strain>
    </source>
</reference>
<proteinExistence type="predicted"/>
<sequence>MIFKDKVINKIINADLNGACILGNRKVQQKYKAGGKTRWLNFKLCNPIKVESDVKFANRSIG</sequence>
<name>A0A096BFZ2_9FIRM</name>